<dbReference type="InterPro" id="IPR011044">
    <property type="entry name" value="Quino_amine_DH_bsu"/>
</dbReference>
<dbReference type="Proteomes" id="UP000281171">
    <property type="component" value="Unassembled WGS sequence"/>
</dbReference>
<proteinExistence type="predicted"/>
<reference evidence="2 3" key="1">
    <citation type="submission" date="2018-10" db="EMBL/GenBank/DDBJ databases">
        <title>Comamonadaceae CDC group NO-1 genome sequencing and assembly.</title>
        <authorList>
            <person name="Bernier A.-M."/>
            <person name="Bernard K."/>
        </authorList>
    </citation>
    <scope>NUCLEOTIDE SEQUENCE [LARGE SCALE GENOMIC DNA]</scope>
    <source>
        <strain evidence="2 3">NML180581</strain>
    </source>
</reference>
<evidence type="ECO:0000313" key="2">
    <source>
        <dbReference type="EMBL" id="RMX11265.1"/>
    </source>
</evidence>
<dbReference type="InterPro" id="IPR006311">
    <property type="entry name" value="TAT_signal"/>
</dbReference>
<gene>
    <name evidence="2" type="ORF">EBQ24_02260</name>
</gene>
<organism evidence="2 3">
    <name type="scientific">Allofranklinella schreckenbergeri</name>
    <dbReference type="NCBI Taxonomy" id="1076744"/>
    <lineage>
        <taxon>Bacteria</taxon>
        <taxon>Pseudomonadati</taxon>
        <taxon>Pseudomonadota</taxon>
        <taxon>Betaproteobacteria</taxon>
        <taxon>Burkholderiales</taxon>
        <taxon>Comamonadaceae</taxon>
        <taxon>Allofranklinella</taxon>
    </lineage>
</organism>
<evidence type="ECO:0000313" key="3">
    <source>
        <dbReference type="Proteomes" id="UP000281171"/>
    </source>
</evidence>
<protein>
    <submittedName>
        <fullName evidence="2">Uncharacterized protein</fullName>
    </submittedName>
</protein>
<dbReference type="EMBL" id="RDQK01000004">
    <property type="protein sequence ID" value="RMX11265.1"/>
    <property type="molecule type" value="Genomic_DNA"/>
</dbReference>
<keyword evidence="1" id="KW-0732">Signal</keyword>
<feature type="signal peptide" evidence="1">
    <location>
        <begin position="1"/>
        <end position="18"/>
    </location>
</feature>
<feature type="chain" id="PRO_5017994141" evidence="1">
    <location>
        <begin position="19"/>
        <end position="442"/>
    </location>
</feature>
<dbReference type="AlphaFoldDB" id="A0A3M6R7R1"/>
<dbReference type="PROSITE" id="PS51318">
    <property type="entry name" value="TAT"/>
    <property type="match status" value="1"/>
</dbReference>
<dbReference type="SUPFAM" id="SSF50969">
    <property type="entry name" value="YVTN repeat-like/Quinoprotein amine dehydrogenase"/>
    <property type="match status" value="1"/>
</dbReference>
<evidence type="ECO:0000256" key="1">
    <source>
        <dbReference type="SAM" id="SignalP"/>
    </source>
</evidence>
<name>A0A3M6R7R1_9BURK</name>
<accession>A0A3M6R7R1</accession>
<sequence>MSRRRFLATAAAWPLAWAAGRASLAVEAQAPATSANPSAATPASAAAKASLHAPTRYAFVADRFSYAISVVEIDTGRHVDTLSFGFRPRVFEMARDDAMLAVGSPEVPAICLHNLQTRQTHRLALPSPLYQIFFVPQTRLLAIGMRDQVGLIDYERLSLTVLARRFDSPRRETALNTYYSLLFSSFSQTFWVLDELRPSLWRQPGPASAAASGASGAFSWRENWQQSWQEAWQEIDLAAHVPGGSGLGIGVASAEDALLALTVDDGSQGLLYFPQTGRVCSTGPMRRSGHTNEPLLMPYIDAASAHVLFGDVQGHMALFGLDDEAARSGQREVRPERFVLDFSPRVIRSGWLDSTWIIGGDRALQLQSFADPADRKQFRFREAVTGIWVTGDSKTALVTLDEGPSRLYRYDIRTREPLAPIFVPHVAMPGLVRMGSNNSICY</sequence>
<comment type="caution">
    <text evidence="2">The sequence shown here is derived from an EMBL/GenBank/DDBJ whole genome shotgun (WGS) entry which is preliminary data.</text>
</comment>
<dbReference type="RefSeq" id="WP_122247525.1">
    <property type="nucleotide sequence ID" value="NZ_RDQK01000004.1"/>
</dbReference>